<dbReference type="InterPro" id="IPR031165">
    <property type="entry name" value="GNAT_YJDJ"/>
</dbReference>
<dbReference type="EMBL" id="AP014946">
    <property type="protein sequence ID" value="BAT60701.1"/>
    <property type="molecule type" value="Genomic_DNA"/>
</dbReference>
<accession>A0A0S3PXR6</accession>
<dbReference type="SUPFAM" id="SSF55729">
    <property type="entry name" value="Acyl-CoA N-acyltransferases (Nat)"/>
    <property type="match status" value="1"/>
</dbReference>
<dbReference type="AlphaFoldDB" id="A0A0S3PXR6"/>
<sequence length="90" mass="9807">MPVVQNNGKSRFELEVEGHTAIAAYTLAGDVITFTHTEVPKELGGKGVGSQLAKGALDSVRAQKLRVIPRCPFIKAYIEKNAEYQDLLAH</sequence>
<organism evidence="2 3">
    <name type="scientific">Variibacter gotjawalensis</name>
    <dbReference type="NCBI Taxonomy" id="1333996"/>
    <lineage>
        <taxon>Bacteria</taxon>
        <taxon>Pseudomonadati</taxon>
        <taxon>Pseudomonadota</taxon>
        <taxon>Alphaproteobacteria</taxon>
        <taxon>Hyphomicrobiales</taxon>
        <taxon>Nitrobacteraceae</taxon>
        <taxon>Variibacter</taxon>
    </lineage>
</organism>
<dbReference type="Pfam" id="PF14542">
    <property type="entry name" value="Acetyltransf_CG"/>
    <property type="match status" value="1"/>
</dbReference>
<evidence type="ECO:0000313" key="2">
    <source>
        <dbReference type="EMBL" id="BAT60701.1"/>
    </source>
</evidence>
<proteinExistence type="predicted"/>
<dbReference type="PANTHER" id="PTHR31435">
    <property type="entry name" value="PROTEIN NATD1"/>
    <property type="match status" value="1"/>
</dbReference>
<protein>
    <recommendedName>
        <fullName evidence="1">N-acetyltransferase domain-containing protein</fullName>
    </recommendedName>
</protein>
<dbReference type="InterPro" id="IPR016181">
    <property type="entry name" value="Acyl_CoA_acyltransferase"/>
</dbReference>
<dbReference type="Proteomes" id="UP000236884">
    <property type="component" value="Chromosome"/>
</dbReference>
<gene>
    <name evidence="2" type="ORF">GJW-30_1_03250</name>
</gene>
<dbReference type="PANTHER" id="PTHR31435:SF10">
    <property type="entry name" value="BSR4717 PROTEIN"/>
    <property type="match status" value="1"/>
</dbReference>
<dbReference type="Gene3D" id="3.40.630.30">
    <property type="match status" value="1"/>
</dbReference>
<dbReference type="RefSeq" id="WP_096357155.1">
    <property type="nucleotide sequence ID" value="NZ_AP014946.1"/>
</dbReference>
<feature type="domain" description="N-acetyltransferase" evidence="1">
    <location>
        <begin position="4"/>
        <end position="89"/>
    </location>
</feature>
<evidence type="ECO:0000259" key="1">
    <source>
        <dbReference type="PROSITE" id="PS51729"/>
    </source>
</evidence>
<evidence type="ECO:0000313" key="3">
    <source>
        <dbReference type="Proteomes" id="UP000236884"/>
    </source>
</evidence>
<dbReference type="OrthoDB" id="9800945at2"/>
<keyword evidence="3" id="KW-1185">Reference proteome</keyword>
<dbReference type="KEGG" id="vgo:GJW-30_1_03250"/>
<reference evidence="2 3" key="1">
    <citation type="submission" date="2015-08" db="EMBL/GenBank/DDBJ databases">
        <title>Investigation of the bacterial diversity of lava forest soil.</title>
        <authorList>
            <person name="Lee J.S."/>
        </authorList>
    </citation>
    <scope>NUCLEOTIDE SEQUENCE [LARGE SCALE GENOMIC DNA]</scope>
    <source>
        <strain evidence="2 3">GJW-30</strain>
    </source>
</reference>
<dbReference type="InterPro" id="IPR045057">
    <property type="entry name" value="Gcn5-rel_NAT"/>
</dbReference>
<name>A0A0S3PXR6_9BRAD</name>
<dbReference type="PROSITE" id="PS51729">
    <property type="entry name" value="GNAT_YJDJ"/>
    <property type="match status" value="1"/>
</dbReference>